<dbReference type="Pfam" id="PF08612">
    <property type="entry name" value="Med20"/>
    <property type="match status" value="1"/>
</dbReference>
<dbReference type="EMBL" id="CACRXK020000711">
    <property type="protein sequence ID" value="CAB3984241.1"/>
    <property type="molecule type" value="Genomic_DNA"/>
</dbReference>
<dbReference type="AlphaFoldDB" id="A0A7D9HJ99"/>
<keyword evidence="8" id="KW-1185">Reference proteome</keyword>
<comment type="function">
    <text evidence="6">Component of the Mediator complex, a coactivator involved in the regulated transcription of nearly all RNA polymerase II-dependent genes. Mediator functions as a bridge to convey information from gene-specific regulatory proteins to the basal RNA polymerase II transcription machinery. Mediator is recruited to promoters by direct interactions with regulatory proteins and serves as a scaffold for the assembly of a functional preinitiation complex with RNA polymerase II and the general transcription factors.</text>
</comment>
<accession>A0A7D9HJ99</accession>
<keyword evidence="6" id="KW-0804">Transcription</keyword>
<dbReference type="GO" id="GO:0016592">
    <property type="term" value="C:mediator complex"/>
    <property type="evidence" value="ECO:0007669"/>
    <property type="project" value="InterPro"/>
</dbReference>
<comment type="subunit">
    <text evidence="6">Component of the Mediator complex.</text>
</comment>
<dbReference type="OrthoDB" id="1854899at2759"/>
<comment type="similarity">
    <text evidence="2 6">Belongs to the Mediator complex subunit 20 family.</text>
</comment>
<evidence type="ECO:0000313" key="7">
    <source>
        <dbReference type="EMBL" id="CAB3984241.1"/>
    </source>
</evidence>
<evidence type="ECO:0000256" key="2">
    <source>
        <dbReference type="ARBA" id="ARBA00010743"/>
    </source>
</evidence>
<evidence type="ECO:0000256" key="1">
    <source>
        <dbReference type="ARBA" id="ARBA00004123"/>
    </source>
</evidence>
<gene>
    <name evidence="6" type="primary">MED20</name>
    <name evidence="7" type="ORF">PACLA_8A017635</name>
</gene>
<dbReference type="GO" id="GO:0003713">
    <property type="term" value="F:transcription coactivator activity"/>
    <property type="evidence" value="ECO:0007669"/>
    <property type="project" value="TreeGrafter"/>
</dbReference>
<evidence type="ECO:0000256" key="5">
    <source>
        <dbReference type="ARBA" id="ARBA00031954"/>
    </source>
</evidence>
<evidence type="ECO:0000256" key="4">
    <source>
        <dbReference type="ARBA" id="ARBA00023242"/>
    </source>
</evidence>
<keyword evidence="6" id="KW-0010">Activator</keyword>
<dbReference type="Proteomes" id="UP001152795">
    <property type="component" value="Unassembled WGS sequence"/>
</dbReference>
<proteinExistence type="inferred from homology"/>
<dbReference type="GO" id="GO:0006357">
    <property type="term" value="P:regulation of transcription by RNA polymerase II"/>
    <property type="evidence" value="ECO:0007669"/>
    <property type="project" value="InterPro"/>
</dbReference>
<dbReference type="InterPro" id="IPR013921">
    <property type="entry name" value="Mediator_Med20"/>
</dbReference>
<evidence type="ECO:0000313" key="8">
    <source>
        <dbReference type="Proteomes" id="UP001152795"/>
    </source>
</evidence>
<keyword evidence="4 6" id="KW-0539">Nucleus</keyword>
<evidence type="ECO:0000256" key="6">
    <source>
        <dbReference type="RuleBase" id="RU364152"/>
    </source>
</evidence>
<dbReference type="PANTHER" id="PTHR12465:SF0">
    <property type="entry name" value="MEDIATOR OF RNA POLYMERASE II TRANSCRIPTION SUBUNIT 20"/>
    <property type="match status" value="1"/>
</dbReference>
<evidence type="ECO:0000256" key="3">
    <source>
        <dbReference type="ARBA" id="ARBA00019690"/>
    </source>
</evidence>
<sequence>MGVTCVYPWPLASGKNGQQVVDILQKNVELAGAHWSNGWCVDCETYQSVTSLGSPPKILHIVHNTEFPLSTFACLENGSCLIADRGFDSVMSKIKGCYEPRKGAKIEAKGQRYELGDFVIKIGQVTVGVSFKGILIEVEYLPCLVASQCWSLLQEFLEGITGIAVTVPSLPSKKSDSKFKPSDTIMQYLEQFNKWKKASTT</sequence>
<name>A0A7D9HJ99_PARCT</name>
<reference evidence="7" key="1">
    <citation type="submission" date="2020-04" db="EMBL/GenBank/DDBJ databases">
        <authorList>
            <person name="Alioto T."/>
            <person name="Alioto T."/>
            <person name="Gomez Garrido J."/>
        </authorList>
    </citation>
    <scope>NUCLEOTIDE SEQUENCE</scope>
    <source>
        <strain evidence="7">A484AB</strain>
    </source>
</reference>
<keyword evidence="6" id="KW-0805">Transcription regulation</keyword>
<comment type="caution">
    <text evidence="7">The sequence shown here is derived from an EMBL/GenBank/DDBJ whole genome shotgun (WGS) entry which is preliminary data.</text>
</comment>
<comment type="subcellular location">
    <subcellularLocation>
        <location evidence="1 6">Nucleus</location>
    </subcellularLocation>
</comment>
<organism evidence="7 8">
    <name type="scientific">Paramuricea clavata</name>
    <name type="common">Red gorgonian</name>
    <name type="synonym">Violescent sea-whip</name>
    <dbReference type="NCBI Taxonomy" id="317549"/>
    <lineage>
        <taxon>Eukaryota</taxon>
        <taxon>Metazoa</taxon>
        <taxon>Cnidaria</taxon>
        <taxon>Anthozoa</taxon>
        <taxon>Octocorallia</taxon>
        <taxon>Malacalcyonacea</taxon>
        <taxon>Plexauridae</taxon>
        <taxon>Paramuricea</taxon>
    </lineage>
</organism>
<protein>
    <recommendedName>
        <fullName evidence="3 6">Mediator of RNA polymerase II transcription subunit 20</fullName>
    </recommendedName>
    <alternativeName>
        <fullName evidence="5 6">Mediator complex subunit 20</fullName>
    </alternativeName>
</protein>
<dbReference type="PANTHER" id="PTHR12465">
    <property type="entry name" value="UBIQUITIN SPECIFIC PROTEASE HOMOLOG 49"/>
    <property type="match status" value="1"/>
</dbReference>